<accession>T1BUJ2</accession>
<dbReference type="AlphaFoldDB" id="T1BUJ2"/>
<name>T1BUJ2_9ZZZZ</name>
<evidence type="ECO:0000256" key="1">
    <source>
        <dbReference type="SAM" id="MobiDB-lite"/>
    </source>
</evidence>
<organism evidence="2">
    <name type="scientific">mine drainage metagenome</name>
    <dbReference type="NCBI Taxonomy" id="410659"/>
    <lineage>
        <taxon>unclassified sequences</taxon>
        <taxon>metagenomes</taxon>
        <taxon>ecological metagenomes</taxon>
    </lineage>
</organism>
<protein>
    <submittedName>
        <fullName evidence="2">Uncharacterized protein</fullName>
    </submittedName>
</protein>
<reference evidence="2" key="2">
    <citation type="journal article" date="2014" name="ISME J.">
        <title>Microbial stratification in low pH oxic and suboxic macroscopic growths along an acid mine drainage.</title>
        <authorList>
            <person name="Mendez-Garcia C."/>
            <person name="Mesa V."/>
            <person name="Sprenger R.R."/>
            <person name="Richter M."/>
            <person name="Diez M.S."/>
            <person name="Solano J."/>
            <person name="Bargiela R."/>
            <person name="Golyshina O.V."/>
            <person name="Manteca A."/>
            <person name="Ramos J.L."/>
            <person name="Gallego J.R."/>
            <person name="Llorente I."/>
            <person name="Martins Dos Santos V.A."/>
            <person name="Jensen O.N."/>
            <person name="Pelaez A.I."/>
            <person name="Sanchez J."/>
            <person name="Ferrer M."/>
        </authorList>
    </citation>
    <scope>NUCLEOTIDE SEQUENCE</scope>
</reference>
<sequence length="79" mass="8417">MNAAVETIDGGSATPAELRRVGIDALVKALGPVGMARFLQQFDPGHGDYTAERQGILGAPTVDDLIDEAEQRRRKPSAK</sequence>
<reference evidence="2" key="1">
    <citation type="submission" date="2013-08" db="EMBL/GenBank/DDBJ databases">
        <authorList>
            <person name="Mendez C."/>
            <person name="Richter M."/>
            <person name="Ferrer M."/>
            <person name="Sanchez J."/>
        </authorList>
    </citation>
    <scope>NUCLEOTIDE SEQUENCE</scope>
</reference>
<proteinExistence type="predicted"/>
<feature type="region of interest" description="Disordered" evidence="1">
    <location>
        <begin position="60"/>
        <end position="79"/>
    </location>
</feature>
<gene>
    <name evidence="2" type="ORF">B1A_03303</name>
</gene>
<evidence type="ECO:0000313" key="2">
    <source>
        <dbReference type="EMBL" id="EQD76621.1"/>
    </source>
</evidence>
<dbReference type="EMBL" id="AUZX01002430">
    <property type="protein sequence ID" value="EQD76621.1"/>
    <property type="molecule type" value="Genomic_DNA"/>
</dbReference>
<comment type="caution">
    <text evidence="2">The sequence shown here is derived from an EMBL/GenBank/DDBJ whole genome shotgun (WGS) entry which is preliminary data.</text>
</comment>